<sequence>MPNETAVRPEPQNNAKVGEIEKDLEYTRQELGQTVEELTHRLASKARPLTYMAGALVAVAVAITATIVIRRRRA</sequence>
<evidence type="ECO:0000313" key="3">
    <source>
        <dbReference type="Proteomes" id="UP000469185"/>
    </source>
</evidence>
<dbReference type="AlphaFoldDB" id="A0A6N9YK41"/>
<dbReference type="EMBL" id="JAAGOB010000004">
    <property type="protein sequence ID" value="NED95396.1"/>
    <property type="molecule type" value="Genomic_DNA"/>
</dbReference>
<dbReference type="InterPro" id="IPR022062">
    <property type="entry name" value="DUF3618"/>
</dbReference>
<proteinExistence type="predicted"/>
<dbReference type="Proteomes" id="UP000469185">
    <property type="component" value="Unassembled WGS sequence"/>
</dbReference>
<gene>
    <name evidence="2" type="ORF">G1H11_08720</name>
</gene>
<evidence type="ECO:0000256" key="1">
    <source>
        <dbReference type="SAM" id="Phobius"/>
    </source>
</evidence>
<name>A0A6N9YK41_9ACTN</name>
<feature type="transmembrane region" description="Helical" evidence="1">
    <location>
        <begin position="49"/>
        <end position="69"/>
    </location>
</feature>
<keyword evidence="1" id="KW-0472">Membrane</keyword>
<accession>A0A6N9YK41</accession>
<keyword evidence="1" id="KW-1133">Transmembrane helix</keyword>
<keyword evidence="3" id="KW-1185">Reference proteome</keyword>
<dbReference type="RefSeq" id="WP_163818124.1">
    <property type="nucleotide sequence ID" value="NZ_JAAGOB010000004.1"/>
</dbReference>
<evidence type="ECO:0000313" key="2">
    <source>
        <dbReference type="EMBL" id="NED95396.1"/>
    </source>
</evidence>
<organism evidence="2 3">
    <name type="scientific">Phytoactinopolyspora alkaliphila</name>
    <dbReference type="NCBI Taxonomy" id="1783498"/>
    <lineage>
        <taxon>Bacteria</taxon>
        <taxon>Bacillati</taxon>
        <taxon>Actinomycetota</taxon>
        <taxon>Actinomycetes</taxon>
        <taxon>Jiangellales</taxon>
        <taxon>Jiangellaceae</taxon>
        <taxon>Phytoactinopolyspora</taxon>
    </lineage>
</organism>
<comment type="caution">
    <text evidence="2">The sequence shown here is derived from an EMBL/GenBank/DDBJ whole genome shotgun (WGS) entry which is preliminary data.</text>
</comment>
<keyword evidence="1" id="KW-0812">Transmembrane</keyword>
<reference evidence="2 3" key="1">
    <citation type="submission" date="2020-02" db="EMBL/GenBank/DDBJ databases">
        <authorList>
            <person name="Li X.-J."/>
            <person name="Feng X.-M."/>
        </authorList>
    </citation>
    <scope>NUCLEOTIDE SEQUENCE [LARGE SCALE GENOMIC DNA]</scope>
    <source>
        <strain evidence="2 3">CGMCC 4.7225</strain>
    </source>
</reference>
<protein>
    <submittedName>
        <fullName evidence="2">DUF3618 domain-containing protein</fullName>
    </submittedName>
</protein>
<dbReference type="Pfam" id="PF12277">
    <property type="entry name" value="DUF3618"/>
    <property type="match status" value="1"/>
</dbReference>